<comment type="caution">
    <text evidence="2">The sequence shown here is derived from an EMBL/GenBank/DDBJ whole genome shotgun (WGS) entry which is preliminary data.</text>
</comment>
<sequence length="102" mass="10918">RNPLRAGQGRAAGRRSKGIRYRMEPVGPDAGTPSQDDGVAAGGADDRSAEAATEVAIYSERLLSEGHERWEGDRCPICFLFVGLPVIVLGAFNDQILVISVH</sequence>
<keyword evidence="3" id="KW-1185">Reference proteome</keyword>
<feature type="region of interest" description="Disordered" evidence="1">
    <location>
        <begin position="1"/>
        <end position="47"/>
    </location>
</feature>
<evidence type="ECO:0000313" key="3">
    <source>
        <dbReference type="Proteomes" id="UP000266841"/>
    </source>
</evidence>
<dbReference type="AlphaFoldDB" id="K0RWF5"/>
<accession>K0RWF5</accession>
<feature type="non-terminal residue" evidence="2">
    <location>
        <position position="1"/>
    </location>
</feature>
<feature type="compositionally biased region" description="Low complexity" evidence="1">
    <location>
        <begin position="1"/>
        <end position="11"/>
    </location>
</feature>
<reference evidence="2 3" key="1">
    <citation type="journal article" date="2012" name="Genome Biol.">
        <title>Genome and low-iron response of an oceanic diatom adapted to chronic iron limitation.</title>
        <authorList>
            <person name="Lommer M."/>
            <person name="Specht M."/>
            <person name="Roy A.S."/>
            <person name="Kraemer L."/>
            <person name="Andreson R."/>
            <person name="Gutowska M.A."/>
            <person name="Wolf J."/>
            <person name="Bergner S.V."/>
            <person name="Schilhabel M.B."/>
            <person name="Klostermeier U.C."/>
            <person name="Beiko R.G."/>
            <person name="Rosenstiel P."/>
            <person name="Hippler M."/>
            <person name="Laroche J."/>
        </authorList>
    </citation>
    <scope>NUCLEOTIDE SEQUENCE [LARGE SCALE GENOMIC DNA]</scope>
    <source>
        <strain evidence="2 3">CCMP1005</strain>
    </source>
</reference>
<evidence type="ECO:0000313" key="2">
    <source>
        <dbReference type="EMBL" id="EJK51087.1"/>
    </source>
</evidence>
<gene>
    <name evidence="2" type="ORF">THAOC_29776</name>
</gene>
<dbReference type="Proteomes" id="UP000266841">
    <property type="component" value="Unassembled WGS sequence"/>
</dbReference>
<organism evidence="2 3">
    <name type="scientific">Thalassiosira oceanica</name>
    <name type="common">Marine diatom</name>
    <dbReference type="NCBI Taxonomy" id="159749"/>
    <lineage>
        <taxon>Eukaryota</taxon>
        <taxon>Sar</taxon>
        <taxon>Stramenopiles</taxon>
        <taxon>Ochrophyta</taxon>
        <taxon>Bacillariophyta</taxon>
        <taxon>Coscinodiscophyceae</taxon>
        <taxon>Thalassiosirophycidae</taxon>
        <taxon>Thalassiosirales</taxon>
        <taxon>Thalassiosiraceae</taxon>
        <taxon>Thalassiosira</taxon>
    </lineage>
</organism>
<name>K0RWF5_THAOC</name>
<dbReference type="EMBL" id="AGNL01042244">
    <property type="protein sequence ID" value="EJK51087.1"/>
    <property type="molecule type" value="Genomic_DNA"/>
</dbReference>
<proteinExistence type="predicted"/>
<protein>
    <submittedName>
        <fullName evidence="2">Uncharacterized protein</fullName>
    </submittedName>
</protein>
<evidence type="ECO:0000256" key="1">
    <source>
        <dbReference type="SAM" id="MobiDB-lite"/>
    </source>
</evidence>